<organism evidence="1 2">
    <name type="scientific">Kickxella alabastrina</name>
    <dbReference type="NCBI Taxonomy" id="61397"/>
    <lineage>
        <taxon>Eukaryota</taxon>
        <taxon>Fungi</taxon>
        <taxon>Fungi incertae sedis</taxon>
        <taxon>Zoopagomycota</taxon>
        <taxon>Kickxellomycotina</taxon>
        <taxon>Kickxellomycetes</taxon>
        <taxon>Kickxellales</taxon>
        <taxon>Kickxellaceae</taxon>
        <taxon>Kickxella</taxon>
    </lineage>
</organism>
<dbReference type="EMBL" id="JANBPG010000150">
    <property type="protein sequence ID" value="KAJ1899470.1"/>
    <property type="molecule type" value="Genomic_DNA"/>
</dbReference>
<comment type="caution">
    <text evidence="1">The sequence shown here is derived from an EMBL/GenBank/DDBJ whole genome shotgun (WGS) entry which is preliminary data.</text>
</comment>
<proteinExistence type="predicted"/>
<protein>
    <submittedName>
        <fullName evidence="1">Uncharacterized protein</fullName>
    </submittedName>
</protein>
<sequence length="193" mass="19417">MGRAAKGTSKRGKQASSPYSLFFNRELKRLKEENSEISHKDAFKQAGLNWRNSTENPKNQAGGTPETKAKPTAAPVSASIAAPIAALAAVPVATVAVVSAPAAATEPIAATEAAAIVAAVIDPLPVVADAAPVVTDVAPAEGDTLNSGVVRRDSASAGNTGDDKSHIEGTAAPAPSIMTMASHTVNATLTAAK</sequence>
<evidence type="ECO:0000313" key="2">
    <source>
        <dbReference type="Proteomes" id="UP001150581"/>
    </source>
</evidence>
<keyword evidence="2" id="KW-1185">Reference proteome</keyword>
<reference evidence="1" key="1">
    <citation type="submission" date="2022-07" db="EMBL/GenBank/DDBJ databases">
        <title>Phylogenomic reconstructions and comparative analyses of Kickxellomycotina fungi.</title>
        <authorList>
            <person name="Reynolds N.K."/>
            <person name="Stajich J.E."/>
            <person name="Barry K."/>
            <person name="Grigoriev I.V."/>
            <person name="Crous P."/>
            <person name="Smith M.E."/>
        </authorList>
    </citation>
    <scope>NUCLEOTIDE SEQUENCE</scope>
    <source>
        <strain evidence="1">Benny 63K</strain>
    </source>
</reference>
<name>A0ACC1IRH3_9FUNG</name>
<accession>A0ACC1IRH3</accession>
<gene>
    <name evidence="1" type="ORF">LPJ66_002088</name>
</gene>
<evidence type="ECO:0000313" key="1">
    <source>
        <dbReference type="EMBL" id="KAJ1899470.1"/>
    </source>
</evidence>
<dbReference type="Proteomes" id="UP001150581">
    <property type="component" value="Unassembled WGS sequence"/>
</dbReference>